<accession>A0A098LGH3</accession>
<gene>
    <name evidence="1" type="ORF">MYP_3294</name>
</gene>
<dbReference type="Proteomes" id="UP000030185">
    <property type="component" value="Unassembled WGS sequence"/>
</dbReference>
<keyword evidence="2" id="KW-1185">Reference proteome</keyword>
<comment type="caution">
    <text evidence="1">The sequence shown here is derived from an EMBL/GenBank/DDBJ whole genome shotgun (WGS) entry which is preliminary data.</text>
</comment>
<reference evidence="1 2" key="1">
    <citation type="submission" date="2014-09" db="EMBL/GenBank/DDBJ databases">
        <title>Sporocytophaga myxococcoides PG-01 genome sequencing.</title>
        <authorList>
            <person name="Liu L."/>
            <person name="Gao P.J."/>
            <person name="Chen G.J."/>
            <person name="Wang L.S."/>
        </authorList>
    </citation>
    <scope>NUCLEOTIDE SEQUENCE [LARGE SCALE GENOMIC DNA]</scope>
    <source>
        <strain evidence="1 2">PG-01</strain>
    </source>
</reference>
<evidence type="ECO:0000313" key="1">
    <source>
        <dbReference type="EMBL" id="GAL86065.1"/>
    </source>
</evidence>
<evidence type="ECO:0000313" key="2">
    <source>
        <dbReference type="Proteomes" id="UP000030185"/>
    </source>
</evidence>
<name>A0A098LGH3_9BACT</name>
<organism evidence="1 2">
    <name type="scientific">Sporocytophaga myxococcoides</name>
    <dbReference type="NCBI Taxonomy" id="153721"/>
    <lineage>
        <taxon>Bacteria</taxon>
        <taxon>Pseudomonadati</taxon>
        <taxon>Bacteroidota</taxon>
        <taxon>Cytophagia</taxon>
        <taxon>Cytophagales</taxon>
        <taxon>Cytophagaceae</taxon>
        <taxon>Sporocytophaga</taxon>
    </lineage>
</organism>
<dbReference type="AlphaFoldDB" id="A0A098LGH3"/>
<dbReference type="EMBL" id="BBLT01000006">
    <property type="protein sequence ID" value="GAL86065.1"/>
    <property type="molecule type" value="Genomic_DNA"/>
</dbReference>
<proteinExistence type="predicted"/>
<protein>
    <submittedName>
        <fullName evidence="1">Uncharacterized protein</fullName>
    </submittedName>
</protein>
<sequence length="86" mass="9960">MDDLFHGKEVNESKKNLASELLLLQGKYSDIFEDIANTDKSQGEITNHYILMITDHNKTFSIRSDSQLPDYIKKEMVACFNKSFKK</sequence>